<protein>
    <submittedName>
        <fullName evidence="1">Uncharacterized protein</fullName>
    </submittedName>
</protein>
<reference evidence="1 2" key="1">
    <citation type="journal article" date="2013" name="Nat. Genet.">
        <title>The genome of the hydatid tapeworm Echinococcus granulosus.</title>
        <authorList>
            <person name="Zheng H."/>
            <person name="Zhang W."/>
            <person name="Zhang L."/>
            <person name="Zhang Z."/>
            <person name="Li J."/>
            <person name="Lu G."/>
            <person name="Zhu Y."/>
            <person name="Wang Y."/>
            <person name="Huang Y."/>
            <person name="Liu J."/>
            <person name="Kang H."/>
            <person name="Chen J."/>
            <person name="Wang L."/>
            <person name="Chen A."/>
            <person name="Yu S."/>
            <person name="Gao Z."/>
            <person name="Jin L."/>
            <person name="Gu W."/>
            <person name="Wang Z."/>
            <person name="Zhao L."/>
            <person name="Shi B."/>
            <person name="Wen H."/>
            <person name="Lin R."/>
            <person name="Jones M.K."/>
            <person name="Brejova B."/>
            <person name="Vinar T."/>
            <person name="Zhao G."/>
            <person name="McManus D.P."/>
            <person name="Chen Z."/>
            <person name="Zhou Y."/>
            <person name="Wang S."/>
        </authorList>
    </citation>
    <scope>NUCLEOTIDE SEQUENCE [LARGE SCALE GENOMIC DNA]</scope>
</reference>
<gene>
    <name evidence="1" type="ORF">EGR_05421</name>
</gene>
<dbReference type="KEGG" id="egl:EGR_05421"/>
<accession>W6V1C9</accession>
<dbReference type="CTD" id="36341136"/>
<evidence type="ECO:0000313" key="2">
    <source>
        <dbReference type="Proteomes" id="UP000019149"/>
    </source>
</evidence>
<comment type="caution">
    <text evidence="1">The sequence shown here is derived from an EMBL/GenBank/DDBJ whole genome shotgun (WGS) entry which is preliminary data.</text>
</comment>
<dbReference type="AlphaFoldDB" id="W6V1C9"/>
<organism evidence="1 2">
    <name type="scientific">Echinococcus granulosus</name>
    <name type="common">Hydatid tapeworm</name>
    <dbReference type="NCBI Taxonomy" id="6210"/>
    <lineage>
        <taxon>Eukaryota</taxon>
        <taxon>Metazoa</taxon>
        <taxon>Spiralia</taxon>
        <taxon>Lophotrochozoa</taxon>
        <taxon>Platyhelminthes</taxon>
        <taxon>Cestoda</taxon>
        <taxon>Eucestoda</taxon>
        <taxon>Cyclophyllidea</taxon>
        <taxon>Taeniidae</taxon>
        <taxon>Echinococcus</taxon>
        <taxon>Echinococcus granulosus group</taxon>
    </lineage>
</organism>
<sequence>MHVCVSSLMLSMEATFDNYANMTFEMHFRGDYIEAVALTYQDKERCSSCFNLFPKSTKKVSLKYSKSKRKQDLTVTAHKFDFIKCLNYNLWESSGAFLDETMFSKLNSAHLDLSGQSGIVIKNCWKCGGVVNQIFKSSVESASKEEDHVNMNKLSVDYTEDEINQVVYFIEKLSFQKVVDAKNRASDRVEEPSLRAAHTIWEQN</sequence>
<evidence type="ECO:0000313" key="1">
    <source>
        <dbReference type="EMBL" id="EUB59659.1"/>
    </source>
</evidence>
<dbReference type="RefSeq" id="XP_024350855.1">
    <property type="nucleotide sequence ID" value="XM_024494670.1"/>
</dbReference>
<dbReference type="Proteomes" id="UP000019149">
    <property type="component" value="Unassembled WGS sequence"/>
</dbReference>
<proteinExistence type="predicted"/>
<name>W6V1C9_ECHGR</name>
<keyword evidence="2" id="KW-1185">Reference proteome</keyword>
<dbReference type="EMBL" id="APAU02000040">
    <property type="protein sequence ID" value="EUB59659.1"/>
    <property type="molecule type" value="Genomic_DNA"/>
</dbReference>
<dbReference type="GeneID" id="36341136"/>